<comment type="catalytic activity">
    <reaction evidence="5">
        <text>L-glutaminyl-[protein] + H2O = L-glutamyl-[protein] + NH4(+)</text>
        <dbReference type="Rhea" id="RHEA:16441"/>
        <dbReference type="Rhea" id="RHEA-COMP:10207"/>
        <dbReference type="Rhea" id="RHEA-COMP:10208"/>
        <dbReference type="ChEBI" id="CHEBI:15377"/>
        <dbReference type="ChEBI" id="CHEBI:28938"/>
        <dbReference type="ChEBI" id="CHEBI:29973"/>
        <dbReference type="ChEBI" id="CHEBI:30011"/>
        <dbReference type="EC" id="3.5.1.44"/>
    </reaction>
</comment>
<dbReference type="SUPFAM" id="SSF52172">
    <property type="entry name" value="CheY-like"/>
    <property type="match status" value="1"/>
</dbReference>
<dbReference type="PROSITE" id="PS50110">
    <property type="entry name" value="RESPONSE_REGULATORY"/>
    <property type="match status" value="1"/>
</dbReference>
<protein>
    <recommendedName>
        <fullName evidence="5">Protein-glutamate methylesterase/protein-glutamine glutaminase</fullName>
        <ecNumber evidence="5">3.1.1.61</ecNumber>
        <ecNumber evidence="5">3.5.1.44</ecNumber>
    </recommendedName>
</protein>
<keyword evidence="2 5" id="KW-0145">Chemotaxis</keyword>
<feature type="modified residue" description="4-aspartylphosphate" evidence="5 7">
    <location>
        <position position="58"/>
    </location>
</feature>
<dbReference type="HAMAP" id="MF_00099">
    <property type="entry name" value="CheB_chemtxs"/>
    <property type="match status" value="1"/>
</dbReference>
<comment type="caution">
    <text evidence="10">The sequence shown here is derived from an EMBL/GenBank/DDBJ whole genome shotgun (WGS) entry which is preliminary data.</text>
</comment>
<reference evidence="10 11" key="1">
    <citation type="submission" date="2016-05" db="EMBL/GenBank/DDBJ databases">
        <title>Genomic Taxonomy of the Vibrionaceae.</title>
        <authorList>
            <person name="Gomez-Gil B."/>
            <person name="Enciso-Ibarra J."/>
        </authorList>
    </citation>
    <scope>NUCLEOTIDE SEQUENCE [LARGE SCALE GENOMIC DNA]</scope>
    <source>
        <strain evidence="10 11">CAIM 1920</strain>
    </source>
</reference>
<evidence type="ECO:0000256" key="1">
    <source>
        <dbReference type="ARBA" id="ARBA00022490"/>
    </source>
</evidence>
<dbReference type="NCBIfam" id="NF001965">
    <property type="entry name" value="PRK00742.1"/>
    <property type="match status" value="1"/>
</dbReference>
<gene>
    <name evidence="5" type="primary">cheB</name>
    <name evidence="10" type="ORF">A8L45_11170</name>
</gene>
<comment type="domain">
    <text evidence="5">Contains a C-terminal catalytic domain, and an N-terminal region which modulates catalytic activity.</text>
</comment>
<dbReference type="GO" id="GO:0005737">
    <property type="term" value="C:cytoplasm"/>
    <property type="evidence" value="ECO:0007669"/>
    <property type="project" value="UniProtKB-SubCell"/>
</dbReference>
<dbReference type="CDD" id="cd17541">
    <property type="entry name" value="REC_CheB-like"/>
    <property type="match status" value="1"/>
</dbReference>
<evidence type="ECO:0000313" key="11">
    <source>
        <dbReference type="Proteomes" id="UP000094936"/>
    </source>
</evidence>
<keyword evidence="1 5" id="KW-0963">Cytoplasm</keyword>
<feature type="active site" evidence="5 6">
    <location>
        <position position="172"/>
    </location>
</feature>
<organism evidence="10 11">
    <name type="scientific">Veronia pacifica</name>
    <dbReference type="NCBI Taxonomy" id="1080227"/>
    <lineage>
        <taxon>Bacteria</taxon>
        <taxon>Pseudomonadati</taxon>
        <taxon>Pseudomonadota</taxon>
        <taxon>Gammaproteobacteria</taxon>
        <taxon>Vibrionales</taxon>
        <taxon>Vibrionaceae</taxon>
        <taxon>Veronia</taxon>
    </lineage>
</organism>
<evidence type="ECO:0000256" key="3">
    <source>
        <dbReference type="ARBA" id="ARBA00022801"/>
    </source>
</evidence>
<dbReference type="Pfam" id="PF01339">
    <property type="entry name" value="CheB_methylest"/>
    <property type="match status" value="1"/>
</dbReference>
<dbReference type="InterPro" id="IPR011006">
    <property type="entry name" value="CheY-like_superfamily"/>
</dbReference>
<evidence type="ECO:0000259" key="8">
    <source>
        <dbReference type="PROSITE" id="PS50110"/>
    </source>
</evidence>
<evidence type="ECO:0000256" key="6">
    <source>
        <dbReference type="PROSITE-ProRule" id="PRU00050"/>
    </source>
</evidence>
<evidence type="ECO:0000259" key="9">
    <source>
        <dbReference type="PROSITE" id="PS50122"/>
    </source>
</evidence>
<feature type="domain" description="Response regulatory" evidence="8">
    <location>
        <begin position="7"/>
        <end position="124"/>
    </location>
</feature>
<keyword evidence="3 5" id="KW-0378">Hydrolase</keyword>
<dbReference type="Pfam" id="PF00072">
    <property type="entry name" value="Response_reg"/>
    <property type="match status" value="1"/>
</dbReference>
<dbReference type="CDD" id="cd16432">
    <property type="entry name" value="CheB_Rec"/>
    <property type="match status" value="1"/>
</dbReference>
<dbReference type="PROSITE" id="PS50122">
    <property type="entry name" value="CHEB"/>
    <property type="match status" value="1"/>
</dbReference>
<evidence type="ECO:0000256" key="7">
    <source>
        <dbReference type="PROSITE-ProRule" id="PRU00169"/>
    </source>
</evidence>
<dbReference type="EC" id="3.1.1.61" evidence="5"/>
<keyword evidence="5 7" id="KW-0597">Phosphoprotein</keyword>
<comment type="similarity">
    <text evidence="5">Belongs to the CheB family.</text>
</comment>
<dbReference type="GO" id="GO:0050568">
    <property type="term" value="F:protein-glutamine glutaminase activity"/>
    <property type="evidence" value="ECO:0007669"/>
    <property type="project" value="UniProtKB-UniRule"/>
</dbReference>
<dbReference type="EC" id="3.5.1.44" evidence="5"/>
<dbReference type="InterPro" id="IPR008248">
    <property type="entry name" value="CheB-like"/>
</dbReference>
<feature type="domain" description="CheB-type methylesterase" evidence="9">
    <location>
        <begin position="160"/>
        <end position="353"/>
    </location>
</feature>
<comment type="catalytic activity">
    <reaction evidence="4 5">
        <text>[protein]-L-glutamate 5-O-methyl ester + H2O = L-glutamyl-[protein] + methanol + H(+)</text>
        <dbReference type="Rhea" id="RHEA:23236"/>
        <dbReference type="Rhea" id="RHEA-COMP:10208"/>
        <dbReference type="Rhea" id="RHEA-COMP:10311"/>
        <dbReference type="ChEBI" id="CHEBI:15377"/>
        <dbReference type="ChEBI" id="CHEBI:15378"/>
        <dbReference type="ChEBI" id="CHEBI:17790"/>
        <dbReference type="ChEBI" id="CHEBI:29973"/>
        <dbReference type="ChEBI" id="CHEBI:82795"/>
        <dbReference type="EC" id="3.1.1.61"/>
    </reaction>
</comment>
<dbReference type="STRING" id="1080227.A8L45_11170"/>
<dbReference type="NCBIfam" id="NF009206">
    <property type="entry name" value="PRK12555.1"/>
    <property type="match status" value="1"/>
</dbReference>
<comment type="function">
    <text evidence="5">Involved in chemotaxis. Part of a chemotaxis signal transduction system that modulates chemotaxis in response to various stimuli. Catalyzes the demethylation of specific methylglutamate residues introduced into the chemoreceptors (methyl-accepting chemotaxis proteins or MCP) by CheR. Also mediates the irreversible deamidation of specific glutamine residues to glutamic acid.</text>
</comment>
<keyword evidence="11" id="KW-1185">Reference proteome</keyword>
<name>A0A1C3EJ08_9GAMM</name>
<dbReference type="PANTHER" id="PTHR42872:SF6">
    <property type="entry name" value="PROTEIN-GLUTAMATE METHYLESTERASE_PROTEIN-GLUTAMINE GLUTAMINASE"/>
    <property type="match status" value="1"/>
</dbReference>
<dbReference type="Gene3D" id="3.40.50.2300">
    <property type="match status" value="1"/>
</dbReference>
<evidence type="ECO:0000256" key="4">
    <source>
        <dbReference type="ARBA" id="ARBA00048267"/>
    </source>
</evidence>
<evidence type="ECO:0000256" key="2">
    <source>
        <dbReference type="ARBA" id="ARBA00022500"/>
    </source>
</evidence>
<dbReference type="GO" id="GO:0000156">
    <property type="term" value="F:phosphorelay response regulator activity"/>
    <property type="evidence" value="ECO:0007669"/>
    <property type="project" value="InterPro"/>
</dbReference>
<dbReference type="Proteomes" id="UP000094936">
    <property type="component" value="Unassembled WGS sequence"/>
</dbReference>
<evidence type="ECO:0000256" key="5">
    <source>
        <dbReference type="HAMAP-Rule" id="MF_00099"/>
    </source>
</evidence>
<dbReference type="GO" id="GO:0006935">
    <property type="term" value="P:chemotaxis"/>
    <property type="evidence" value="ECO:0007669"/>
    <property type="project" value="UniProtKB-UniRule"/>
</dbReference>
<dbReference type="GO" id="GO:0008984">
    <property type="term" value="F:protein-glutamate methylesterase activity"/>
    <property type="evidence" value="ECO:0007669"/>
    <property type="project" value="UniProtKB-UniRule"/>
</dbReference>
<dbReference type="EMBL" id="LYBM01000018">
    <property type="protein sequence ID" value="ODA33231.1"/>
    <property type="molecule type" value="Genomic_DNA"/>
</dbReference>
<dbReference type="OrthoDB" id="9793421at2"/>
<sequence>MKKRRIKVLVVDDSAVFRALLTDILESDPQLKVVAGAEDPYEARELIKKLKPDVLTLDVEMPRMDGVQFLRNLMRLHPLPVVMLSTLTQHKADVTLASLEIGAVDYLPKPTKNLQSELESYREVLIEKVKMAAKANLTAHAEIMSGPSYSKIDISAQRFDASLVDVIAIGASTGGTEALKVLLKNMPAKMPPIVITQHIKAVFSKSFADRLNRESALHVEELTNKQSPLIPGRVYVAPGDKHIEVIKKGQRFYCRQNDGDPVLRHKPSVDVMFQSVVKAAGGRAVGILLTGMGRDGADGMKAMHTAGAVTLAQDELTSVVWGMPRVAIEMGAATHVMPLKKITPFLVEMFYHS</sequence>
<dbReference type="PANTHER" id="PTHR42872">
    <property type="entry name" value="PROTEIN-GLUTAMATE METHYLESTERASE/PROTEIN-GLUTAMINE GLUTAMINASE"/>
    <property type="match status" value="1"/>
</dbReference>
<dbReference type="Gene3D" id="3.40.50.180">
    <property type="entry name" value="Methylesterase CheB, C-terminal domain"/>
    <property type="match status" value="1"/>
</dbReference>
<dbReference type="InterPro" id="IPR001789">
    <property type="entry name" value="Sig_transdc_resp-reg_receiver"/>
</dbReference>
<proteinExistence type="inferred from homology"/>
<feature type="active site" evidence="5 6">
    <location>
        <position position="295"/>
    </location>
</feature>
<feature type="active site" evidence="5 6">
    <location>
        <position position="198"/>
    </location>
</feature>
<dbReference type="SMART" id="SM00448">
    <property type="entry name" value="REC"/>
    <property type="match status" value="1"/>
</dbReference>
<comment type="subcellular location">
    <subcellularLocation>
        <location evidence="5">Cytoplasm</location>
    </subcellularLocation>
</comment>
<accession>A0A1C3EJ08</accession>
<dbReference type="InterPro" id="IPR035909">
    <property type="entry name" value="CheB_C"/>
</dbReference>
<dbReference type="AlphaFoldDB" id="A0A1C3EJ08"/>
<dbReference type="SUPFAM" id="SSF52738">
    <property type="entry name" value="Methylesterase CheB, C-terminal domain"/>
    <property type="match status" value="1"/>
</dbReference>
<dbReference type="PIRSF" id="PIRSF000876">
    <property type="entry name" value="RR_chemtxs_CheB"/>
    <property type="match status" value="1"/>
</dbReference>
<evidence type="ECO:0000313" key="10">
    <source>
        <dbReference type="EMBL" id="ODA33231.1"/>
    </source>
</evidence>
<dbReference type="InterPro" id="IPR000673">
    <property type="entry name" value="Sig_transdc_resp-reg_Me-estase"/>
</dbReference>
<comment type="PTM">
    <text evidence="5">Phosphorylated by CheA. Phosphorylation of the N-terminal regulatory domain activates the methylesterase activity.</text>
</comment>